<evidence type="ECO:0000313" key="10">
    <source>
        <dbReference type="Proteomes" id="UP000546213"/>
    </source>
</evidence>
<dbReference type="AlphaFoldDB" id="A0A8H5US12"/>
<evidence type="ECO:0000256" key="3">
    <source>
        <dbReference type="ARBA" id="ARBA00022692"/>
    </source>
</evidence>
<feature type="transmembrane region" description="Helical" evidence="7">
    <location>
        <begin position="491"/>
        <end position="514"/>
    </location>
</feature>
<keyword evidence="2" id="KW-0813">Transport</keyword>
<evidence type="ECO:0000256" key="7">
    <source>
        <dbReference type="SAM" id="Phobius"/>
    </source>
</evidence>
<dbReference type="PANTHER" id="PTHR23511">
    <property type="entry name" value="SYNAPTIC VESICLE GLYCOPROTEIN 2"/>
    <property type="match status" value="1"/>
</dbReference>
<dbReference type="Proteomes" id="UP000546213">
    <property type="component" value="Unassembled WGS sequence"/>
</dbReference>
<proteinExistence type="predicted"/>
<name>A0A8H5US12_9HYPO</name>
<keyword evidence="4 7" id="KW-1133">Transmembrane helix</keyword>
<feature type="transmembrane region" description="Helical" evidence="7">
    <location>
        <begin position="359"/>
        <end position="386"/>
    </location>
</feature>
<dbReference type="Pfam" id="PF07690">
    <property type="entry name" value="MFS_1"/>
    <property type="match status" value="1"/>
</dbReference>
<feature type="transmembrane region" description="Helical" evidence="7">
    <location>
        <begin position="197"/>
        <end position="215"/>
    </location>
</feature>
<dbReference type="EMBL" id="JAAOAS010000079">
    <property type="protein sequence ID" value="KAF5596957.1"/>
    <property type="molecule type" value="Genomic_DNA"/>
</dbReference>
<dbReference type="Gene3D" id="1.20.1250.20">
    <property type="entry name" value="MFS general substrate transporter like domains"/>
    <property type="match status" value="1"/>
</dbReference>
<feature type="transmembrane region" description="Helical" evidence="7">
    <location>
        <begin position="458"/>
        <end position="479"/>
    </location>
</feature>
<dbReference type="GO" id="GO:0016020">
    <property type="term" value="C:membrane"/>
    <property type="evidence" value="ECO:0007669"/>
    <property type="project" value="UniProtKB-SubCell"/>
</dbReference>
<dbReference type="GO" id="GO:0022857">
    <property type="term" value="F:transmembrane transporter activity"/>
    <property type="evidence" value="ECO:0007669"/>
    <property type="project" value="InterPro"/>
</dbReference>
<evidence type="ECO:0000256" key="6">
    <source>
        <dbReference type="ARBA" id="ARBA00023180"/>
    </source>
</evidence>
<protein>
    <submittedName>
        <fullName evidence="9">Synaptic vesicle transporter SV2</fullName>
    </submittedName>
</protein>
<keyword evidence="3 7" id="KW-0812">Transmembrane</keyword>
<evidence type="ECO:0000256" key="4">
    <source>
        <dbReference type="ARBA" id="ARBA00022989"/>
    </source>
</evidence>
<dbReference type="OrthoDB" id="3936150at2759"/>
<evidence type="ECO:0000256" key="2">
    <source>
        <dbReference type="ARBA" id="ARBA00022448"/>
    </source>
</evidence>
<evidence type="ECO:0000259" key="8">
    <source>
        <dbReference type="PROSITE" id="PS50850"/>
    </source>
</evidence>
<feature type="transmembrane region" description="Helical" evidence="7">
    <location>
        <begin position="70"/>
        <end position="90"/>
    </location>
</feature>
<feature type="transmembrane region" description="Helical" evidence="7">
    <location>
        <begin position="156"/>
        <end position="176"/>
    </location>
</feature>
<keyword evidence="5 7" id="KW-0472">Membrane</keyword>
<keyword evidence="10" id="KW-1185">Reference proteome</keyword>
<comment type="subcellular location">
    <subcellularLocation>
        <location evidence="1">Membrane</location>
        <topology evidence="1">Multi-pass membrane protein</topology>
    </subcellularLocation>
</comment>
<dbReference type="PANTHER" id="PTHR23511:SF4">
    <property type="entry name" value="MAJOR FACILITATOR SUPERFAMILY (MFS) PROFILE DOMAIN-CONTAINING PROTEIN"/>
    <property type="match status" value="1"/>
</dbReference>
<dbReference type="CDD" id="cd17316">
    <property type="entry name" value="MFS_SV2_like"/>
    <property type="match status" value="1"/>
</dbReference>
<feature type="domain" description="Major facilitator superfamily (MFS) profile" evidence="8">
    <location>
        <begin position="67"/>
        <end position="544"/>
    </location>
</feature>
<feature type="transmembrane region" description="Helical" evidence="7">
    <location>
        <begin position="433"/>
        <end position="452"/>
    </location>
</feature>
<feature type="transmembrane region" description="Helical" evidence="7">
    <location>
        <begin position="260"/>
        <end position="279"/>
    </location>
</feature>
<gene>
    <name evidence="9" type="ORF">FPCIR_3827</name>
</gene>
<dbReference type="SUPFAM" id="SSF103473">
    <property type="entry name" value="MFS general substrate transporter"/>
    <property type="match status" value="1"/>
</dbReference>
<reference evidence="9 10" key="1">
    <citation type="submission" date="2020-05" db="EMBL/GenBank/DDBJ databases">
        <title>Identification and distribution of gene clusters putatively required for synthesis of sphingolipid metabolism inhibitors in phylogenetically diverse species of the filamentous fungus Fusarium.</title>
        <authorList>
            <person name="Kim H.-S."/>
            <person name="Busman M."/>
            <person name="Brown D.W."/>
            <person name="Divon H."/>
            <person name="Uhlig S."/>
            <person name="Proctor R.H."/>
        </authorList>
    </citation>
    <scope>NUCLEOTIDE SEQUENCE [LARGE SCALE GENOMIC DNA]</scope>
    <source>
        <strain evidence="9 10">NRRL 36939</strain>
    </source>
</reference>
<feature type="transmembrane region" description="Helical" evidence="7">
    <location>
        <begin position="520"/>
        <end position="541"/>
    </location>
</feature>
<organism evidence="9 10">
    <name type="scientific">Fusarium pseudocircinatum</name>
    <dbReference type="NCBI Taxonomy" id="56676"/>
    <lineage>
        <taxon>Eukaryota</taxon>
        <taxon>Fungi</taxon>
        <taxon>Dikarya</taxon>
        <taxon>Ascomycota</taxon>
        <taxon>Pezizomycotina</taxon>
        <taxon>Sordariomycetes</taxon>
        <taxon>Hypocreomycetidae</taxon>
        <taxon>Hypocreales</taxon>
        <taxon>Nectriaceae</taxon>
        <taxon>Fusarium</taxon>
        <taxon>Fusarium fujikuroi species complex</taxon>
    </lineage>
</organism>
<dbReference type="InterPro" id="IPR036259">
    <property type="entry name" value="MFS_trans_sf"/>
</dbReference>
<evidence type="ECO:0000256" key="1">
    <source>
        <dbReference type="ARBA" id="ARBA00004141"/>
    </source>
</evidence>
<sequence length="549" mass="59294">MSNIEVPAASGSVKESCDQEKDVMAADDVSYHVSTVNELGNVVDPVLSAKINLVNETINEIGWTGFHLKLYCLTGFGFAADSLVAFLQSVAAGQAYLEIGHGGYTTGSTMALYAGLQMGALFWGFSADVIGRRIAFNTTLFIAAIATIVAGAGPSWVAFCVFVAFLGFGAGGNLVLDPTVMLEFVPAKQQWVITAMAGWWGVGQASAGFIAWGFYCECPPFFRIATELVTDLVFLAARNDWTCVATVETCTWQNNKSWRLIMFTGGALMFVMSALRILIIRLPETPKFLVTNGKEEELVDMLQKLASTYKRPCSLTLEGLQACGTAHTPEHGGSKGLAVRGLGKSLVGHVKGLFSTKKLALSTCLIWLSWTLIGLGYPLFFLYLPSLLSSRLPDYQPSFTETWRDYTITNICAIFGPLIAAGLAEVSFFGRRYTMAIGAVITAIFFFCYTIIKTPAQNLAISSCISVCINLYYGTLYAYTAEVFPSEHRTTGNGIAVSLNRIMGLLSAVIAVTADTTTIAPLYISGALFFVMAIVSFILPFEPYGRSAS</sequence>
<dbReference type="InterPro" id="IPR011701">
    <property type="entry name" value="MFS"/>
</dbReference>
<evidence type="ECO:0000256" key="5">
    <source>
        <dbReference type="ARBA" id="ARBA00023136"/>
    </source>
</evidence>
<keyword evidence="6" id="KW-0325">Glycoprotein</keyword>
<evidence type="ECO:0000313" key="9">
    <source>
        <dbReference type="EMBL" id="KAF5596957.1"/>
    </source>
</evidence>
<feature type="transmembrane region" description="Helical" evidence="7">
    <location>
        <begin position="110"/>
        <end position="127"/>
    </location>
</feature>
<dbReference type="InterPro" id="IPR020846">
    <property type="entry name" value="MFS_dom"/>
</dbReference>
<accession>A0A8H5US12</accession>
<comment type="caution">
    <text evidence="9">The sequence shown here is derived from an EMBL/GenBank/DDBJ whole genome shotgun (WGS) entry which is preliminary data.</text>
</comment>
<dbReference type="PROSITE" id="PS50850">
    <property type="entry name" value="MFS"/>
    <property type="match status" value="1"/>
</dbReference>
<feature type="transmembrane region" description="Helical" evidence="7">
    <location>
        <begin position="406"/>
        <end position="426"/>
    </location>
</feature>